<sequence length="153" mass="16820">MPERRGPRPATTPVIPHQQIDQIAPVELQEELWRRMSGLPHVRTGASVVSLPETRALHLDPAHAHGPSTAFVRDSTEFAHLHGDHDGSLHALLPEGQAAEAVAKGWAEMHPVVHERGLAPTLVMVYGPRDAEELETVWTLVRRSHAFASGRTL</sequence>
<dbReference type="AlphaFoldDB" id="A0A5C4WQ89"/>
<comment type="caution">
    <text evidence="2">The sequence shown here is derived from an EMBL/GenBank/DDBJ whole genome shotgun (WGS) entry which is preliminary data.</text>
</comment>
<dbReference type="PANTHER" id="PTHR38695:SF1">
    <property type="entry name" value="AMINO ACID PERMEASE_ SLC12A DOMAIN-CONTAINING PROTEIN"/>
    <property type="match status" value="1"/>
</dbReference>
<evidence type="ECO:0000259" key="1">
    <source>
        <dbReference type="Pfam" id="PF17648"/>
    </source>
</evidence>
<dbReference type="Proteomes" id="UP000312512">
    <property type="component" value="Unassembled WGS sequence"/>
</dbReference>
<accession>A0A5C4WQ89</accession>
<dbReference type="Pfam" id="PF17648">
    <property type="entry name" value="Luciferase"/>
    <property type="match status" value="1"/>
</dbReference>
<keyword evidence="3" id="KW-1185">Reference proteome</keyword>
<accession>A0A5P9Z7Y2</accession>
<evidence type="ECO:0000313" key="2">
    <source>
        <dbReference type="EMBL" id="KAB8195557.1"/>
    </source>
</evidence>
<dbReference type="OrthoDB" id="822427at2"/>
<name>A0A5C4WQ89_9ACTN</name>
<reference evidence="2 3" key="1">
    <citation type="submission" date="2019-10" db="EMBL/GenBank/DDBJ databases">
        <title>Nonomuraea sp. nov., isolated from Phyllanthus amarus.</title>
        <authorList>
            <person name="Klykleung N."/>
            <person name="Tanasupawat S."/>
        </authorList>
    </citation>
    <scope>NUCLEOTIDE SEQUENCE [LARGE SCALE GENOMIC DNA]</scope>
    <source>
        <strain evidence="2 3">PA1-10</strain>
    </source>
</reference>
<dbReference type="EMBL" id="VDLX02000004">
    <property type="protein sequence ID" value="KAB8195557.1"/>
    <property type="molecule type" value="Genomic_DNA"/>
</dbReference>
<dbReference type="InterPro" id="IPR048273">
    <property type="entry name" value="Luciferase"/>
</dbReference>
<dbReference type="InterPro" id="IPR040841">
    <property type="entry name" value="Luciferase_dom"/>
</dbReference>
<proteinExistence type="predicted"/>
<dbReference type="PANTHER" id="PTHR38695">
    <property type="entry name" value="AMINO ACID PERMEASE_ SLC12A DOMAIN-CONTAINING PROTEIN"/>
    <property type="match status" value="1"/>
</dbReference>
<evidence type="ECO:0000313" key="3">
    <source>
        <dbReference type="Proteomes" id="UP000312512"/>
    </source>
</evidence>
<gene>
    <name evidence="2" type="ORF">FH608_013820</name>
</gene>
<organism evidence="2 3">
    <name type="scientific">Nonomuraea phyllanthi</name>
    <dbReference type="NCBI Taxonomy" id="2219224"/>
    <lineage>
        <taxon>Bacteria</taxon>
        <taxon>Bacillati</taxon>
        <taxon>Actinomycetota</taxon>
        <taxon>Actinomycetes</taxon>
        <taxon>Streptosporangiales</taxon>
        <taxon>Streptosporangiaceae</taxon>
        <taxon>Nonomuraea</taxon>
    </lineage>
</organism>
<protein>
    <submittedName>
        <fullName evidence="2">Phospholipase</fullName>
    </submittedName>
</protein>
<feature type="domain" description="Luciferase" evidence="1">
    <location>
        <begin position="76"/>
        <end position="144"/>
    </location>
</feature>